<evidence type="ECO:0000313" key="3">
    <source>
        <dbReference type="Proteomes" id="UP001500063"/>
    </source>
</evidence>
<sequence length="168" mass="17663">MAKLLAEFYGGDMKTNPGPQQSVATAQGLNDAIKRLRARLRSESGQHATGLTATQLGVLASVVREGPVTAARLAALEHVSAQSIAQSLAVLKAAGLVHSEPDPQDGRKKLVSADRSATELVERLLAGRASFLARAIDQVLAPDERHDLEKAVELLERLAAADLSDGGI</sequence>
<accession>A0ABN0X321</accession>
<protein>
    <submittedName>
        <fullName evidence="2">MarR family transcriptional regulator</fullName>
    </submittedName>
</protein>
<dbReference type="InterPro" id="IPR000835">
    <property type="entry name" value="HTH_MarR-typ"/>
</dbReference>
<evidence type="ECO:0000313" key="2">
    <source>
        <dbReference type="EMBL" id="GAA0353815.1"/>
    </source>
</evidence>
<dbReference type="Proteomes" id="UP001500063">
    <property type="component" value="Unassembled WGS sequence"/>
</dbReference>
<keyword evidence="3" id="KW-1185">Reference proteome</keyword>
<gene>
    <name evidence="2" type="ORF">GCM10010319_33740</name>
</gene>
<comment type="caution">
    <text evidence="2">The sequence shown here is derived from an EMBL/GenBank/DDBJ whole genome shotgun (WGS) entry which is preliminary data.</text>
</comment>
<dbReference type="Pfam" id="PF12802">
    <property type="entry name" value="MarR_2"/>
    <property type="match status" value="1"/>
</dbReference>
<reference evidence="2 3" key="1">
    <citation type="journal article" date="2019" name="Int. J. Syst. Evol. Microbiol.">
        <title>The Global Catalogue of Microorganisms (GCM) 10K type strain sequencing project: providing services to taxonomists for standard genome sequencing and annotation.</title>
        <authorList>
            <consortium name="The Broad Institute Genomics Platform"/>
            <consortium name="The Broad Institute Genome Sequencing Center for Infectious Disease"/>
            <person name="Wu L."/>
            <person name="Ma J."/>
        </authorList>
    </citation>
    <scope>NUCLEOTIDE SEQUENCE [LARGE SCALE GENOMIC DNA]</scope>
    <source>
        <strain evidence="2 3">JCM 4565</strain>
    </source>
</reference>
<dbReference type="PROSITE" id="PS50995">
    <property type="entry name" value="HTH_MARR_2"/>
    <property type="match status" value="1"/>
</dbReference>
<dbReference type="PANTHER" id="PTHR39515">
    <property type="entry name" value="CONSERVED PROTEIN"/>
    <property type="match status" value="1"/>
</dbReference>
<organism evidence="2 3">
    <name type="scientific">Streptomyces blastmyceticus</name>
    <dbReference type="NCBI Taxonomy" id="68180"/>
    <lineage>
        <taxon>Bacteria</taxon>
        <taxon>Bacillati</taxon>
        <taxon>Actinomycetota</taxon>
        <taxon>Actinomycetes</taxon>
        <taxon>Kitasatosporales</taxon>
        <taxon>Streptomycetaceae</taxon>
        <taxon>Streptomyces</taxon>
    </lineage>
</organism>
<dbReference type="PANTHER" id="PTHR39515:SF2">
    <property type="entry name" value="HTH-TYPE TRANSCRIPTIONAL REGULATOR RV0880"/>
    <property type="match status" value="1"/>
</dbReference>
<dbReference type="Gene3D" id="1.10.10.10">
    <property type="entry name" value="Winged helix-like DNA-binding domain superfamily/Winged helix DNA-binding domain"/>
    <property type="match status" value="1"/>
</dbReference>
<dbReference type="SMART" id="SM00347">
    <property type="entry name" value="HTH_MARR"/>
    <property type="match status" value="1"/>
</dbReference>
<dbReference type="InterPro" id="IPR036390">
    <property type="entry name" value="WH_DNA-bd_sf"/>
</dbReference>
<dbReference type="SUPFAM" id="SSF46785">
    <property type="entry name" value="Winged helix' DNA-binding domain"/>
    <property type="match status" value="1"/>
</dbReference>
<name>A0ABN0X321_9ACTN</name>
<dbReference type="EMBL" id="BAAABW010000017">
    <property type="protein sequence ID" value="GAA0353815.1"/>
    <property type="molecule type" value="Genomic_DNA"/>
</dbReference>
<dbReference type="Gene3D" id="1.10.287.100">
    <property type="match status" value="1"/>
</dbReference>
<evidence type="ECO:0000259" key="1">
    <source>
        <dbReference type="PROSITE" id="PS50995"/>
    </source>
</evidence>
<proteinExistence type="predicted"/>
<dbReference type="InterPro" id="IPR052526">
    <property type="entry name" value="HTH-type_Bedaq_tolerance"/>
</dbReference>
<dbReference type="InterPro" id="IPR036388">
    <property type="entry name" value="WH-like_DNA-bd_sf"/>
</dbReference>
<feature type="domain" description="HTH marR-type" evidence="1">
    <location>
        <begin position="22"/>
        <end position="160"/>
    </location>
</feature>